<dbReference type="PROSITE" id="PS00141">
    <property type="entry name" value="ASP_PROTEASE"/>
    <property type="match status" value="1"/>
</dbReference>
<dbReference type="Gene3D" id="3.30.420.10">
    <property type="entry name" value="Ribonuclease H-like superfamily/Ribonuclease H"/>
    <property type="match status" value="1"/>
</dbReference>
<dbReference type="RefSeq" id="XP_050924952.1">
    <property type="nucleotide sequence ID" value="XM_051068995.1"/>
</dbReference>
<dbReference type="EC" id="3.1.26.4" evidence="3"/>
<evidence type="ECO:0000256" key="6">
    <source>
        <dbReference type="ARBA" id="ARBA00022679"/>
    </source>
</evidence>
<feature type="region of interest" description="Disordered" evidence="21">
    <location>
        <begin position="2348"/>
        <end position="2384"/>
    </location>
</feature>
<feature type="compositionally biased region" description="Polar residues" evidence="21">
    <location>
        <begin position="1672"/>
        <end position="1681"/>
    </location>
</feature>
<dbReference type="InterPro" id="IPR041588">
    <property type="entry name" value="Integrase_H2C2"/>
</dbReference>
<feature type="region of interest" description="Disordered" evidence="21">
    <location>
        <begin position="1752"/>
        <end position="2162"/>
    </location>
</feature>
<keyword evidence="10" id="KW-0064">Aspartyl protease</keyword>
<feature type="domain" description="Chromo" evidence="22">
    <location>
        <begin position="1351"/>
        <end position="1409"/>
    </location>
</feature>
<dbReference type="InterPro" id="IPR000953">
    <property type="entry name" value="Chromo/chromo_shadow_dom"/>
</dbReference>
<feature type="compositionally biased region" description="Basic and acidic residues" evidence="21">
    <location>
        <begin position="1764"/>
        <end position="1784"/>
    </location>
</feature>
<dbReference type="GO" id="GO:0046872">
    <property type="term" value="F:metal ion binding"/>
    <property type="evidence" value="ECO:0007669"/>
    <property type="project" value="UniProtKB-KW"/>
</dbReference>
<dbReference type="EC" id="2.7.7.49" evidence="4"/>
<dbReference type="Gene3D" id="1.10.340.70">
    <property type="match status" value="1"/>
</dbReference>
<feature type="compositionally biased region" description="Basic and acidic residues" evidence="21">
    <location>
        <begin position="1824"/>
        <end position="1839"/>
    </location>
</feature>
<keyword evidence="6" id="KW-0808">Transferase</keyword>
<dbReference type="Pfam" id="PF00665">
    <property type="entry name" value="rve"/>
    <property type="match status" value="1"/>
</dbReference>
<comment type="similarity">
    <text evidence="2">Belongs to the beta type-B retroviral polymerase family. HERV class-II K(HML-2) pol subfamily.</text>
</comment>
<evidence type="ECO:0000256" key="7">
    <source>
        <dbReference type="ARBA" id="ARBA00022695"/>
    </source>
</evidence>
<dbReference type="InterPro" id="IPR005162">
    <property type="entry name" value="Retrotrans_gag_dom"/>
</dbReference>
<evidence type="ECO:0000256" key="12">
    <source>
        <dbReference type="ARBA" id="ARBA00022801"/>
    </source>
</evidence>
<feature type="compositionally biased region" description="Basic and acidic residues" evidence="21">
    <location>
        <begin position="1973"/>
        <end position="2006"/>
    </location>
</feature>
<dbReference type="PROSITE" id="PS50878">
    <property type="entry name" value="RT_POL"/>
    <property type="match status" value="1"/>
</dbReference>
<dbReference type="InterPro" id="IPR012337">
    <property type="entry name" value="RNaseH-like_sf"/>
</dbReference>
<keyword evidence="13" id="KW-0460">Magnesium</keyword>
<evidence type="ECO:0000313" key="25">
    <source>
        <dbReference type="Proteomes" id="UP000694890"/>
    </source>
</evidence>
<dbReference type="Gene3D" id="3.10.10.10">
    <property type="entry name" value="HIV Type 1 Reverse Transcriptase, subunit A, domain 1"/>
    <property type="match status" value="1"/>
</dbReference>
<evidence type="ECO:0000256" key="4">
    <source>
        <dbReference type="ARBA" id="ARBA00012493"/>
    </source>
</evidence>
<dbReference type="Gene3D" id="1.20.58.60">
    <property type="match status" value="1"/>
</dbReference>
<protein>
    <recommendedName>
        <fullName evidence="19">Gypsy retrotransposon integrase-like protein 1</fullName>
        <ecNumber evidence="4">2.7.7.49</ecNumber>
        <ecNumber evidence="3">3.1.26.4</ecNumber>
    </recommendedName>
</protein>
<keyword evidence="7" id="KW-0548">Nucleotidyltransferase</keyword>
<dbReference type="Pfam" id="PF00078">
    <property type="entry name" value="RVT_1"/>
    <property type="match status" value="1"/>
</dbReference>
<dbReference type="InterPro" id="IPR016197">
    <property type="entry name" value="Chromo-like_dom_sf"/>
</dbReference>
<dbReference type="Pfam" id="PF24626">
    <property type="entry name" value="SH3_Tf2-1"/>
    <property type="match status" value="1"/>
</dbReference>
<keyword evidence="8" id="KW-0540">Nuclease</keyword>
<evidence type="ECO:0000256" key="11">
    <source>
        <dbReference type="ARBA" id="ARBA00022759"/>
    </source>
</evidence>
<feature type="compositionally biased region" description="Polar residues" evidence="21">
    <location>
        <begin position="2128"/>
        <end position="2138"/>
    </location>
</feature>
<feature type="compositionally biased region" description="Basic and acidic residues" evidence="21">
    <location>
        <begin position="2016"/>
        <end position="2033"/>
    </location>
</feature>
<dbReference type="InterPro" id="IPR043128">
    <property type="entry name" value="Rev_trsase/Diguanyl_cyclase"/>
</dbReference>
<evidence type="ECO:0000256" key="17">
    <source>
        <dbReference type="ARBA" id="ARBA00023125"/>
    </source>
</evidence>
<keyword evidence="17" id="KW-0238">DNA-binding</keyword>
<feature type="compositionally biased region" description="Pro residues" evidence="21">
    <location>
        <begin position="62"/>
        <end position="75"/>
    </location>
</feature>
<feature type="compositionally biased region" description="Basic and acidic residues" evidence="21">
    <location>
        <begin position="1473"/>
        <end position="1489"/>
    </location>
</feature>
<dbReference type="PANTHER" id="PTHR37984:SF5">
    <property type="entry name" value="PROTEIN NYNRIN-LIKE"/>
    <property type="match status" value="1"/>
</dbReference>
<keyword evidence="9" id="KW-0479">Metal-binding</keyword>
<feature type="domain" description="Reverse transcriptase" evidence="23">
    <location>
        <begin position="534"/>
        <end position="713"/>
    </location>
</feature>
<dbReference type="GO" id="GO:0006310">
    <property type="term" value="P:DNA recombination"/>
    <property type="evidence" value="ECO:0007669"/>
    <property type="project" value="UniProtKB-KW"/>
</dbReference>
<dbReference type="GO" id="GO:0006508">
    <property type="term" value="P:proteolysis"/>
    <property type="evidence" value="ECO:0007669"/>
    <property type="project" value="UniProtKB-KW"/>
</dbReference>
<evidence type="ECO:0000256" key="16">
    <source>
        <dbReference type="ARBA" id="ARBA00022932"/>
    </source>
</evidence>
<dbReference type="InterPro" id="IPR023780">
    <property type="entry name" value="Chromo_domain"/>
</dbReference>
<evidence type="ECO:0000256" key="19">
    <source>
        <dbReference type="ARBA" id="ARBA00039658"/>
    </source>
</evidence>
<evidence type="ECO:0000256" key="8">
    <source>
        <dbReference type="ARBA" id="ARBA00022722"/>
    </source>
</evidence>
<dbReference type="SUPFAM" id="SSF54160">
    <property type="entry name" value="Chromo domain-like"/>
    <property type="match status" value="1"/>
</dbReference>
<feature type="compositionally biased region" description="Basic and acidic residues" evidence="21">
    <location>
        <begin position="1845"/>
        <end position="1854"/>
    </location>
</feature>
<dbReference type="InterPro" id="IPR056924">
    <property type="entry name" value="SH3_Tf2-1"/>
</dbReference>
<dbReference type="SMART" id="SM00298">
    <property type="entry name" value="CHROMO"/>
    <property type="match status" value="1"/>
</dbReference>
<dbReference type="CDD" id="cd00303">
    <property type="entry name" value="retropepsin_like"/>
    <property type="match status" value="1"/>
</dbReference>
<feature type="compositionally biased region" description="Basic and acidic residues" evidence="21">
    <location>
        <begin position="2042"/>
        <end position="2062"/>
    </location>
</feature>
<dbReference type="PROSITE" id="PS50994">
    <property type="entry name" value="INTEGRASE"/>
    <property type="match status" value="1"/>
</dbReference>
<keyword evidence="5" id="KW-0645">Protease</keyword>
<dbReference type="InterPro" id="IPR021109">
    <property type="entry name" value="Peptidase_aspartic_dom_sf"/>
</dbReference>
<evidence type="ECO:0000256" key="21">
    <source>
        <dbReference type="SAM" id="MobiDB-lite"/>
    </source>
</evidence>
<evidence type="ECO:0000256" key="18">
    <source>
        <dbReference type="ARBA" id="ARBA00023172"/>
    </source>
</evidence>
<dbReference type="CDD" id="cd09274">
    <property type="entry name" value="RNase_HI_RT_Ty3"/>
    <property type="match status" value="1"/>
</dbReference>
<feature type="compositionally biased region" description="Basic and acidic residues" evidence="21">
    <location>
        <begin position="1687"/>
        <end position="1696"/>
    </location>
</feature>
<evidence type="ECO:0000259" key="23">
    <source>
        <dbReference type="PROSITE" id="PS50878"/>
    </source>
</evidence>
<name>A0AAJ8B499_LATCA</name>
<dbReference type="Gene3D" id="2.40.50.40">
    <property type="match status" value="1"/>
</dbReference>
<dbReference type="GO" id="GO:0004190">
    <property type="term" value="F:aspartic-type endopeptidase activity"/>
    <property type="evidence" value="ECO:0007669"/>
    <property type="project" value="UniProtKB-KW"/>
</dbReference>
<accession>A0AAJ8B499</accession>
<feature type="compositionally biased region" description="Basic and acidic residues" evidence="21">
    <location>
        <begin position="1887"/>
        <end position="1899"/>
    </location>
</feature>
<feature type="compositionally biased region" description="Polar residues" evidence="21">
    <location>
        <begin position="2366"/>
        <end position="2379"/>
    </location>
</feature>
<dbReference type="PANTHER" id="PTHR37984">
    <property type="entry name" value="PROTEIN CBG26694"/>
    <property type="match status" value="1"/>
</dbReference>
<feature type="region of interest" description="Disordered" evidence="21">
    <location>
        <begin position="261"/>
        <end position="313"/>
    </location>
</feature>
<dbReference type="SUPFAM" id="SSF53098">
    <property type="entry name" value="Ribonuclease H-like"/>
    <property type="match status" value="1"/>
</dbReference>
<feature type="compositionally biased region" description="Pro residues" evidence="21">
    <location>
        <begin position="273"/>
        <end position="286"/>
    </location>
</feature>
<evidence type="ECO:0000256" key="13">
    <source>
        <dbReference type="ARBA" id="ARBA00022842"/>
    </source>
</evidence>
<gene>
    <name evidence="26" type="primary">LOC127140948</name>
</gene>
<dbReference type="GeneID" id="127140948"/>
<evidence type="ECO:0000256" key="10">
    <source>
        <dbReference type="ARBA" id="ARBA00022750"/>
    </source>
</evidence>
<dbReference type="GO" id="GO:0004523">
    <property type="term" value="F:RNA-DNA hybrid ribonuclease activity"/>
    <property type="evidence" value="ECO:0007669"/>
    <property type="project" value="UniProtKB-EC"/>
</dbReference>
<feature type="compositionally biased region" description="Polar residues" evidence="21">
    <location>
        <begin position="1708"/>
        <end position="1720"/>
    </location>
</feature>
<sequence>MDPAEIERVKLALTSQGARVGQHEDALRDITDKLLRLASSMTQLDARLDQVSTQLTSLAAPVPSPAPPVHPPAPTTSPTLPSLPREPFIPTPVRYSGEVGSCSQFLHQCSLVFDQQPLSYSTDRSKIAFVSSLLSGKASAWAVATANANSPAWQTYHSFCCEFRRVFDHPLRGKVAGNRLLSLRQGSLTVAAYSVDFRILAAECGWDEGALQGLFLRGLSEELKDELASRDETSSLEELISLAIRLDNRLSERRRERAVRIRAPSLRSKSPRPSGPMVPCPPPEPPSACTSPPAASSSPCREEPMQLGRMRLTPTERQRRFLQRLCLYCGGTVSWSKEGIPLPVLVDSGSDDNFIDSGIVSRFDIPSEPLPEPKDVFALDGRLLAHVTLRTIPVSLLLSGNHREDISFFIIPSPSSSLVLGLPWLKLHNPHIDWSTLSITNWSLFCHSHCLHSAIPTTISAPGTPKPIDLSSVPQQYHDLQEVFSRDRAQSLPPHRPYDCSIDLLPGAPYPSSKLYNLSKPEREAMETYISDSLAAGLIRPSSSPLGAGFFFVEKKDKTLRPCVDYRGLNEITVKNKYPLPLIDSAFASLHQATIFTKLDLRNAYHLVRIKEGDEWKTGFNTPLGHFEYLVMPFGLTNAPAVFQCLINDVLRDMLNRFVFVYLDDILIFSRTPDEHVQHVRLVLRRLLENRLFVKAEKCEFHVPSVSFLGFVVEKGQVRSDPAKIKAVVEWPTPTDRKQLQRYLGFANFYRRFIRDYSRVAAPLTKLTSVKSPFVWSPAAEAAFAKLKSLFSSAPVLCHPDPSVQFVVEVDASDSGVGAVLSQRSTSDQKLHPCAFFSRRLTPAERNYDVGNRELLAVVLALQEWRHWLEGSTHPFIVWTDHKNLSYLRSARRLNSRQARWALFLGRFNFTLTYRPGSRNAKPDALSRQFSSPVEGPAVDTILPSSCVVGAARWEIEQLVQEALSDHPTPEGGPPNRLFVPEPVRSPVLQWGHSSKVACHPGFHRTLALLRQRFWWPSMSADTKEFVSACSVCARNKSSHRAPAGLLRPLPIPHRPWSHIAVDFVTGLPPSDGNNTILTVIDRFSKSVHFIPLSKLPSALETANLLIQHVFRLHGIPQDIVSDRGPQFSSRVWQAFCRAVGATASLSSGYHPQTNGQTERANQDLEAALRCVASNHPVSWSSHLPWIEYAHNSLVSSATGMSPFMAANGFQPPLFPAQETEVAVPSVQTHLQRARQVWREAQAALARTAARNQRLADRHRTPAPLYQPGQKVWLSTRDLPLRSDSRKLSPRYIGPYTIDRIISVVRLQLPPSLNIHPSFHVSLLKPVSTSPLCPPAEPPPPPRIIDDHPAFTVRQLLDVRKRGRGFQYLVDWEGYGPEERSWITRSLILDPELINDFYTRHPDKPGRPPGGSGSLVHIQLVQAHPSLCEIGLNQEENQTLIQEQQQLMEKLKKHEGEVLAAVSQKMDQRRKRRDEGMMERNKKNEEEEGVHKAMVESLSEGWSLLLHLLEKRQEVLILASDFYRRVLEFSVSIDRVEDLQLRPDDDRLTEIQLTYDSMRRDLLGKSLQVLTSSSVLLQKLRQLQRTEALQRRGGVLQDEEDHGEEEESSQCRLGVASRLEELVETLQDRRRRADQAVRLQLLRVENSIREQESRPESSENWTLTVDKILVQNPQSESTSAESADLLSDSRIKETTDRQAGFRADVRPGSQSEETTNFETVSRSDLKPGIKLDRIESRSEQTRDVELEFKLEETRNSKSRSRSVLKPESRSEENKDLQPESKDDVQAGSRSDLQPGFRLEPRPVPRLEEIRNLQSRFILNLKAGSRSDLKSDSKLEETIDHQPGSRSKETKDLQHEFTPNVKSESRSEETRNLQPGSRLEQTPGSRLEQIRDIEPEETRNLESGSRSNIKPESRSVPKLRSRSEENNNLQSESKSEKMVKLQLGPGTDLNHGSNSERDRNLQSGCRSDLQSHSTSEDTRNTEPESRSDAKSRSRLDLQPESRSEKNIDLQFESTLAESKDLPSESRSDETRDHQSGTISTLKTESRSEETIDLHPQSRSEVTRVLHSGIISVLKPGSRSEETRNLQPGSRSDELLGSGSDLEPGSRSETEDISLSKLSRKQEKTKQHRPATTSSGQVAGQESMLGKESQSGEDHTHRVPLTSQQQQLLSSCEHLMDKVWTWVQQGRSVLSNSSEAGQQLSEAEDALNKHLQLHTQAESAGHDAENLKQIVDQIQALHTDPTSRTSPRPPSEPSRQLSPLKALTEQLKRGGTGGQTRTSTARPGPPAPDSTGSLSPELAGRVDLVLKELQSLNRKIDSNLQLLQTYVTFLRTAQQVEERMEELREIYRRRPEEEEEEEQEKQEEREAGSSNIKTTTSSVSPQKKKRVEASWQETLQRILTAQELGDNYVHAVTMVLGSGLNLQSMVSVVQRTIEQLNKSKQEVNELQNHHQIQSQQQQEDMKFCRKYQERLLKTLQDLNCVSELLDSCTLLDLGSEQQTSKLLEHFSQARPQFAQLDAEVEYVMKSWETVRGAQNRLEVKEVKGGAVKEEDLSELLKLQRRVKDKIQQSESILGPD</sequence>
<evidence type="ECO:0000256" key="9">
    <source>
        <dbReference type="ARBA" id="ARBA00022723"/>
    </source>
</evidence>
<organism evidence="25 26">
    <name type="scientific">Lates calcarifer</name>
    <name type="common">Barramundi</name>
    <name type="synonym">Holocentrus calcarifer</name>
    <dbReference type="NCBI Taxonomy" id="8187"/>
    <lineage>
        <taxon>Eukaryota</taxon>
        <taxon>Metazoa</taxon>
        <taxon>Chordata</taxon>
        <taxon>Craniata</taxon>
        <taxon>Vertebrata</taxon>
        <taxon>Euteleostomi</taxon>
        <taxon>Actinopterygii</taxon>
        <taxon>Neopterygii</taxon>
        <taxon>Teleostei</taxon>
        <taxon>Neoteleostei</taxon>
        <taxon>Acanthomorphata</taxon>
        <taxon>Carangaria</taxon>
        <taxon>Carangaria incertae sedis</taxon>
        <taxon>Centropomidae</taxon>
        <taxon>Lates</taxon>
    </lineage>
</organism>
<feature type="compositionally biased region" description="Basic and acidic residues" evidence="21">
    <location>
        <begin position="1798"/>
        <end position="1810"/>
    </location>
</feature>
<evidence type="ECO:0000256" key="14">
    <source>
        <dbReference type="ARBA" id="ARBA00022908"/>
    </source>
</evidence>
<evidence type="ECO:0000259" key="24">
    <source>
        <dbReference type="PROSITE" id="PS50994"/>
    </source>
</evidence>
<dbReference type="FunFam" id="1.10.340.70:FF:000001">
    <property type="entry name" value="Retrovirus-related Pol polyprotein from transposon gypsy-like Protein"/>
    <property type="match status" value="1"/>
</dbReference>
<evidence type="ECO:0000256" key="5">
    <source>
        <dbReference type="ARBA" id="ARBA00022670"/>
    </source>
</evidence>
<reference evidence="26" key="1">
    <citation type="submission" date="2025-08" db="UniProtKB">
        <authorList>
            <consortium name="RefSeq"/>
        </authorList>
    </citation>
    <scope>IDENTIFICATION</scope>
    <source>
        <tissue evidence="26">Brain</tissue>
    </source>
</reference>
<dbReference type="InterPro" id="IPR001584">
    <property type="entry name" value="Integrase_cat-core"/>
</dbReference>
<dbReference type="FunFam" id="3.30.70.270:FF:000020">
    <property type="entry name" value="Transposon Tf2-6 polyprotein-like Protein"/>
    <property type="match status" value="1"/>
</dbReference>
<dbReference type="GO" id="GO:0015074">
    <property type="term" value="P:DNA integration"/>
    <property type="evidence" value="ECO:0007669"/>
    <property type="project" value="UniProtKB-KW"/>
</dbReference>
<dbReference type="InterPro" id="IPR041373">
    <property type="entry name" value="RT_RNaseH"/>
</dbReference>
<dbReference type="KEGG" id="lcf:127140948"/>
<feature type="region of interest" description="Disordered" evidence="21">
    <location>
        <begin position="2237"/>
        <end position="2294"/>
    </location>
</feature>
<keyword evidence="11" id="KW-0255">Endonuclease</keyword>
<evidence type="ECO:0000256" key="3">
    <source>
        <dbReference type="ARBA" id="ARBA00012180"/>
    </source>
</evidence>
<evidence type="ECO:0000313" key="26">
    <source>
        <dbReference type="RefSeq" id="XP_050924952.1"/>
    </source>
</evidence>
<dbReference type="Gene3D" id="3.30.70.270">
    <property type="match status" value="2"/>
</dbReference>
<keyword evidence="15" id="KW-0695">RNA-directed DNA polymerase</keyword>
<dbReference type="InterPro" id="IPR000477">
    <property type="entry name" value="RT_dom"/>
</dbReference>
<feature type="region of interest" description="Disordered" evidence="21">
    <location>
        <begin position="1591"/>
        <end position="1611"/>
    </location>
</feature>
<dbReference type="Pfam" id="PF17917">
    <property type="entry name" value="RT_RNaseH"/>
    <property type="match status" value="1"/>
</dbReference>
<keyword evidence="12" id="KW-0378">Hydrolase</keyword>
<feature type="region of interest" description="Disordered" evidence="21">
    <location>
        <begin position="59"/>
        <end position="85"/>
    </location>
</feature>
<dbReference type="Gene3D" id="2.40.70.10">
    <property type="entry name" value="Acid Proteases"/>
    <property type="match status" value="1"/>
</dbReference>
<feature type="region of interest" description="Disordered" evidence="21">
    <location>
        <begin position="1463"/>
        <end position="1489"/>
    </location>
</feature>
<feature type="compositionally biased region" description="Polar residues" evidence="21">
    <location>
        <begin position="1871"/>
        <end position="1883"/>
    </location>
</feature>
<dbReference type="InterPro" id="IPR043502">
    <property type="entry name" value="DNA/RNA_pol_sf"/>
</dbReference>
<feature type="compositionally biased region" description="Acidic residues" evidence="21">
    <location>
        <begin position="1597"/>
        <end position="1608"/>
    </location>
</feature>
<dbReference type="InterPro" id="IPR050951">
    <property type="entry name" value="Retrovirus_Pol_polyprotein"/>
</dbReference>
<proteinExistence type="inferred from homology"/>
<feature type="compositionally biased region" description="Polar residues" evidence="21">
    <location>
        <begin position="1960"/>
        <end position="1972"/>
    </location>
</feature>
<feature type="coiled-coil region" evidence="20">
    <location>
        <begin position="2424"/>
        <end position="2454"/>
    </location>
</feature>
<dbReference type="Pfam" id="PF03732">
    <property type="entry name" value="Retrotrans_gag"/>
    <property type="match status" value="1"/>
</dbReference>
<evidence type="ECO:0000256" key="20">
    <source>
        <dbReference type="SAM" id="Coils"/>
    </source>
</evidence>
<dbReference type="GO" id="GO:0003964">
    <property type="term" value="F:RNA-directed DNA polymerase activity"/>
    <property type="evidence" value="ECO:0007669"/>
    <property type="project" value="UniProtKB-KW"/>
</dbReference>
<feature type="compositionally biased region" description="Low complexity" evidence="21">
    <location>
        <begin position="287"/>
        <end position="299"/>
    </location>
</feature>
<evidence type="ECO:0000259" key="22">
    <source>
        <dbReference type="PROSITE" id="PS50013"/>
    </source>
</evidence>
<feature type="compositionally biased region" description="Basic and acidic residues" evidence="21">
    <location>
        <begin position="1908"/>
        <end position="1924"/>
    </location>
</feature>
<dbReference type="Pfam" id="PF00385">
    <property type="entry name" value="Chromo"/>
    <property type="match status" value="1"/>
</dbReference>
<keyword evidence="14" id="KW-0229">DNA integration</keyword>
<evidence type="ECO:0000256" key="15">
    <source>
        <dbReference type="ARBA" id="ARBA00022918"/>
    </source>
</evidence>
<dbReference type="Proteomes" id="UP000694890">
    <property type="component" value="Unplaced"/>
</dbReference>
<dbReference type="InterPro" id="IPR036397">
    <property type="entry name" value="RNaseH_sf"/>
</dbReference>
<dbReference type="GO" id="GO:0003677">
    <property type="term" value="F:DNA binding"/>
    <property type="evidence" value="ECO:0007669"/>
    <property type="project" value="UniProtKB-KW"/>
</dbReference>
<comment type="subcellular location">
    <subcellularLocation>
        <location evidence="1">Nucleus</location>
    </subcellularLocation>
</comment>
<dbReference type="GO" id="GO:0005634">
    <property type="term" value="C:nucleus"/>
    <property type="evidence" value="ECO:0007669"/>
    <property type="project" value="UniProtKB-SubCell"/>
</dbReference>
<evidence type="ECO:0000256" key="2">
    <source>
        <dbReference type="ARBA" id="ARBA00010879"/>
    </source>
</evidence>
<dbReference type="InterPro" id="IPR001969">
    <property type="entry name" value="Aspartic_peptidase_AS"/>
</dbReference>
<dbReference type="SUPFAM" id="SSF56672">
    <property type="entry name" value="DNA/RNA polymerases"/>
    <property type="match status" value="1"/>
</dbReference>
<keyword evidence="16" id="KW-0239">DNA-directed DNA polymerase</keyword>
<feature type="region of interest" description="Disordered" evidence="21">
    <location>
        <begin position="1672"/>
        <end position="1724"/>
    </location>
</feature>
<evidence type="ECO:0000256" key="1">
    <source>
        <dbReference type="ARBA" id="ARBA00004123"/>
    </source>
</evidence>
<dbReference type="CDD" id="cd01647">
    <property type="entry name" value="RT_LTR"/>
    <property type="match status" value="1"/>
</dbReference>
<feature type="domain" description="Integrase catalytic" evidence="24">
    <location>
        <begin position="1052"/>
        <end position="1211"/>
    </location>
</feature>
<dbReference type="FunFam" id="3.30.420.10:FF:000032">
    <property type="entry name" value="Retrovirus-related Pol polyprotein from transposon 297-like Protein"/>
    <property type="match status" value="1"/>
</dbReference>
<keyword evidence="20" id="KW-0175">Coiled coil</keyword>
<dbReference type="PROSITE" id="PS50013">
    <property type="entry name" value="CHROMO_2"/>
    <property type="match status" value="1"/>
</dbReference>
<dbReference type="Pfam" id="PF17921">
    <property type="entry name" value="Integrase_H2C2"/>
    <property type="match status" value="1"/>
</dbReference>
<keyword evidence="18" id="KW-0233">DNA recombination</keyword>
<dbReference type="GO" id="GO:0003887">
    <property type="term" value="F:DNA-directed DNA polymerase activity"/>
    <property type="evidence" value="ECO:0007669"/>
    <property type="project" value="UniProtKB-KW"/>
</dbReference>